<dbReference type="GO" id="GO:0000272">
    <property type="term" value="P:polysaccharide catabolic process"/>
    <property type="evidence" value="ECO:0007669"/>
    <property type="project" value="InterPro"/>
</dbReference>
<gene>
    <name evidence="2" type="ORF">BSF38_01871</name>
</gene>
<dbReference type="SMART" id="SM00776">
    <property type="entry name" value="NPCBM"/>
    <property type="match status" value="1"/>
</dbReference>
<dbReference type="SUPFAM" id="SSF49785">
    <property type="entry name" value="Galactose-binding domain-like"/>
    <property type="match status" value="1"/>
</dbReference>
<accession>A0A1U7CNE2</accession>
<dbReference type="Pfam" id="PF08305">
    <property type="entry name" value="NPCBM"/>
    <property type="match status" value="1"/>
</dbReference>
<evidence type="ECO:0000313" key="2">
    <source>
        <dbReference type="EMBL" id="APW60403.1"/>
    </source>
</evidence>
<feature type="domain" description="Glycosyl hydrolase family 98 putative carbohydrate-binding module" evidence="1">
    <location>
        <begin position="560"/>
        <end position="703"/>
    </location>
</feature>
<dbReference type="InterPro" id="IPR036439">
    <property type="entry name" value="Dockerin_dom_sf"/>
</dbReference>
<organism evidence="2 3">
    <name type="scientific">Paludisphaera borealis</name>
    <dbReference type="NCBI Taxonomy" id="1387353"/>
    <lineage>
        <taxon>Bacteria</taxon>
        <taxon>Pseudomonadati</taxon>
        <taxon>Planctomycetota</taxon>
        <taxon>Planctomycetia</taxon>
        <taxon>Isosphaerales</taxon>
        <taxon>Isosphaeraceae</taxon>
        <taxon>Paludisphaera</taxon>
    </lineage>
</organism>
<evidence type="ECO:0000259" key="1">
    <source>
        <dbReference type="SMART" id="SM00776"/>
    </source>
</evidence>
<dbReference type="KEGG" id="pbor:BSF38_01871"/>
<dbReference type="Gene3D" id="2.60.120.1060">
    <property type="entry name" value="NPCBM/NEW2 domain"/>
    <property type="match status" value="1"/>
</dbReference>
<dbReference type="PROSITE" id="PS00018">
    <property type="entry name" value="EF_HAND_1"/>
    <property type="match status" value="1"/>
</dbReference>
<dbReference type="InterPro" id="IPR008979">
    <property type="entry name" value="Galactose-bd-like_sf"/>
</dbReference>
<dbReference type="RefSeq" id="WP_168189353.1">
    <property type="nucleotide sequence ID" value="NZ_CP019082.1"/>
</dbReference>
<reference evidence="3" key="1">
    <citation type="submission" date="2016-12" db="EMBL/GenBank/DDBJ databases">
        <title>Comparative genomics of four Isosphaeraceae planctomycetes: a common pool of plasmids and glycoside hydrolase genes.</title>
        <authorList>
            <person name="Ivanova A."/>
        </authorList>
    </citation>
    <scope>NUCLEOTIDE SEQUENCE [LARGE SCALE GENOMIC DNA]</scope>
    <source>
        <strain evidence="3">PX4</strain>
    </source>
</reference>
<keyword evidence="3" id="KW-1185">Reference proteome</keyword>
<dbReference type="SUPFAM" id="SSF63446">
    <property type="entry name" value="Type I dockerin domain"/>
    <property type="match status" value="1"/>
</dbReference>
<dbReference type="EMBL" id="CP019082">
    <property type="protein sequence ID" value="APW60403.1"/>
    <property type="molecule type" value="Genomic_DNA"/>
</dbReference>
<proteinExistence type="predicted"/>
<dbReference type="STRING" id="1387353.BSF38_01871"/>
<name>A0A1U7CNE2_9BACT</name>
<dbReference type="InterPro" id="IPR013222">
    <property type="entry name" value="Glyco_hyd_98_carb-bd"/>
</dbReference>
<dbReference type="InterPro" id="IPR018247">
    <property type="entry name" value="EF_Hand_1_Ca_BS"/>
</dbReference>
<protein>
    <submittedName>
        <fullName evidence="2">NPCBM containing protein</fullName>
    </submittedName>
</protein>
<dbReference type="Proteomes" id="UP000186309">
    <property type="component" value="Chromosome"/>
</dbReference>
<evidence type="ECO:0000313" key="3">
    <source>
        <dbReference type="Proteomes" id="UP000186309"/>
    </source>
</evidence>
<dbReference type="InterPro" id="IPR038637">
    <property type="entry name" value="NPCBM_sf"/>
</dbReference>
<dbReference type="AlphaFoldDB" id="A0A1U7CNE2"/>
<sequence length="1101" mass="117369">MLSGVGVNLLVNYQYQGDAVWTNVSRLMGEWGDINKANWWTADPSLPTNSLNSPLVDASTYAYLTNYPDGVYQVSYEGTATLDFWGVGHLVSPLVKGADGVTRGQVKVSGVGDQSGQRALVMDVTAIDPNNPLADLKIIAPGYAADGSQPFTSGFLKDLQPFDNIRFMDWGLTNGSKVAHWSDRGQPDELLSTTPSKRPIDYETMIELGNEAHKDIWLNVPALADDDFIRNLATLVHDKLSPDLKVYIEYSNETWNTGFEQNAQILTAAKANPLVPVSTNTGTMVAQQTAFQLKKISDIFRQEFGADFDRVIPVLGGWTISPWVIQVGLQFIQDHYGAPDQFIKSTAIAPYFGLKSGTKAATLSASGFFTSINQYLDQAGTNIQNNVKVAAAFGLPLDAYEAGQGLTTPSSIVTTQAILDDPRMYDVYKRYISVWQKAGGRTMDFYTYSGDFWGLKSRVTSPGSQRWDAVVSTLVPGGDANLDGKVDFADFQILAANYNLAGRWWEQGDFNHDNKVDRADLDVLLAHINAGALTADQAAQIVTFAQPSAIAANQSIEFELFGRSYVGDLAFGNGGVTPIAVNATYNGTASGGGLASLGGVVYNKGVGVSSNSKVVVPLNGAYTSFDAIIGVDDSAGAGVGKSVFQVIGDGKILYTSAVMTAGSSPAVIDVAVKGVKTLLLVVTTTGGASAATPADWAMARLVNSPSTSAVSPTKLAWTVTKNGNIVTSTNVDSFVFIPSGAGNYVVSVQATDAYGAKATRSVEVNVTAASTATSAKFAGTDASTRGSWKGAYGGAGYSLAGSVASYPSYSFVQVSGQTTPFWTVSTSDVRALQKAPSWNDDRFAAAWSGNQFTIDVAFSDGLAHRVSLYAVDWDSSARSERIDVVNVATGKVIDSRTLSSFHNGVYTTWNITGHVKFVVTKLGGASAVVSGLFLDGTPSAAFVGKDTTTQGTWRGVYGSQGYNIANSGFNYPAYVNSVTMSGQTLRNGYWTSTDMVPLLKANPLVDDRLNSYWYGAQITIDVAFTDNLMHKLSIYAYDRDGSARTERIDVIDPNSGAVLDSQTLSSFQNGAYLTWNVSGHVKIRFTKIAGSNASVSGLFFG</sequence>
<dbReference type="CDD" id="cd14254">
    <property type="entry name" value="Dockerin_II"/>
    <property type="match status" value="1"/>
</dbReference>
<dbReference type="Gene3D" id="1.10.1330.10">
    <property type="entry name" value="Dockerin domain"/>
    <property type="match status" value="1"/>
</dbReference>